<protein>
    <submittedName>
        <fullName evidence="2">Uncharacterized protein</fullName>
    </submittedName>
</protein>
<keyword evidence="3" id="KW-1185">Reference proteome</keyword>
<feature type="region of interest" description="Disordered" evidence="1">
    <location>
        <begin position="92"/>
        <end position="212"/>
    </location>
</feature>
<dbReference type="EMBL" id="JAZGQO010000001">
    <property type="protein sequence ID" value="KAK6195322.1"/>
    <property type="molecule type" value="Genomic_DNA"/>
</dbReference>
<comment type="caution">
    <text evidence="2">The sequence shown here is derived from an EMBL/GenBank/DDBJ whole genome shotgun (WGS) entry which is preliminary data.</text>
</comment>
<accession>A0AAN8KH86</accession>
<gene>
    <name evidence="2" type="ORF">SNE40_000779</name>
</gene>
<sequence>MPKPFQWRDSSCLYRLVEKQYLEDLARYHERTNSVNTNKFVNYAPREVFPDFLKKINNHVEIIMFSRYGDYFDSNPIARKVKIPYLKTGEKKRARFASPPRSVDVIKSEKDTKKTEESTKTSSGGNKPHKSALVRPGTTPLVRRNSVHFARDLPPRSKSCPTIREQQVSCSLDATLNPEATPETTTATTSHKTENNKSPDPKESGKASTKPKHILLRRRSRLTINDSLDEIDRMVRNPFSNEVWYRKSAHILKKVDVEEEDKELTKEDIDNMIRRLCRPTASSQNRMSKRHIPEKRKKKKRVMFDTNADNGSRFCGDRDMTFYEIEDIVDRLSEIPLRVPDNCRTIPENVKSDMGILNSYRWQGVVKC</sequence>
<proteinExistence type="predicted"/>
<evidence type="ECO:0000313" key="2">
    <source>
        <dbReference type="EMBL" id="KAK6195322.1"/>
    </source>
</evidence>
<feature type="compositionally biased region" description="Basic and acidic residues" evidence="1">
    <location>
        <begin position="104"/>
        <end position="119"/>
    </location>
</feature>
<evidence type="ECO:0000256" key="1">
    <source>
        <dbReference type="SAM" id="MobiDB-lite"/>
    </source>
</evidence>
<name>A0AAN8KH86_PATCE</name>
<organism evidence="2 3">
    <name type="scientific">Patella caerulea</name>
    <name type="common">Rayed Mediterranean limpet</name>
    <dbReference type="NCBI Taxonomy" id="87958"/>
    <lineage>
        <taxon>Eukaryota</taxon>
        <taxon>Metazoa</taxon>
        <taxon>Spiralia</taxon>
        <taxon>Lophotrochozoa</taxon>
        <taxon>Mollusca</taxon>
        <taxon>Gastropoda</taxon>
        <taxon>Patellogastropoda</taxon>
        <taxon>Patelloidea</taxon>
        <taxon>Patellidae</taxon>
        <taxon>Patella</taxon>
    </lineage>
</organism>
<feature type="compositionally biased region" description="Low complexity" evidence="1">
    <location>
        <begin position="178"/>
        <end position="189"/>
    </location>
</feature>
<reference evidence="2 3" key="1">
    <citation type="submission" date="2024-01" db="EMBL/GenBank/DDBJ databases">
        <title>The genome of the rayed Mediterranean limpet Patella caerulea (Linnaeus, 1758).</title>
        <authorList>
            <person name="Anh-Thu Weber A."/>
            <person name="Halstead-Nussloch G."/>
        </authorList>
    </citation>
    <scope>NUCLEOTIDE SEQUENCE [LARGE SCALE GENOMIC DNA]</scope>
    <source>
        <strain evidence="2">AATW-2023a</strain>
        <tissue evidence="2">Whole specimen</tissue>
    </source>
</reference>
<evidence type="ECO:0000313" key="3">
    <source>
        <dbReference type="Proteomes" id="UP001347796"/>
    </source>
</evidence>
<feature type="compositionally biased region" description="Polar residues" evidence="1">
    <location>
        <begin position="164"/>
        <end position="174"/>
    </location>
</feature>
<feature type="compositionally biased region" description="Basic and acidic residues" evidence="1">
    <location>
        <begin position="191"/>
        <end position="205"/>
    </location>
</feature>
<dbReference type="Proteomes" id="UP001347796">
    <property type="component" value="Unassembled WGS sequence"/>
</dbReference>
<dbReference type="AlphaFoldDB" id="A0AAN8KH86"/>